<dbReference type="Pfam" id="PF00400">
    <property type="entry name" value="WD40"/>
    <property type="match status" value="2"/>
</dbReference>
<feature type="repeat" description="WD" evidence="7">
    <location>
        <begin position="965"/>
        <end position="999"/>
    </location>
</feature>
<sequence>PVTALALFRGFVLAAYGQYLRIYEYGTSNIVYSERVFADQTIHGIVIRNDSGLDQSALIWGGRLVRHVKLQVKESEQGCKLSVKLPRQIIKAPDWIFDISFTSCPPSDESDGNTQSVAVLITAHNALYSLDGNGNSSEDFSLRPLTSGSRGILYSANISWLSVSKVLVAAGTAFGEIIVWSFDFNQLSDAACVKHYVFTGHEGSIFGVHISNHLSGNESAFPRRLLASCSDDRTIRIWDISGVEDESTEVTPNGTPNANSGHHTGFLNSELTAPASVGRASQPLAVAMGHLSRIWNVRFVSAKATDSSEAKLNIISVGEDATCQRWALSRHKHLEIPSSGSTYQLQHAETFGGHDGKNIWALATFTDGSGATHALTGAVDGQIIDRIVLNADVAVSNAIEFSYGNDSIPTPPLPELLDAGLKDKSLTAHAAQKRGRKSGTDAFRCYAFVTRTSLLLTTHNGNVNLVQLPLNGRAVSWKSLGTFEDIKGYAIVVSVPEANVAFFAGSTGRVFAYDDRSGLITEVTAAEGKVAGLFAQLRKDSYGVSCVDLVVTCLGRDKHMHCTVARDGESAQLKTRREVVIDIPTAYIPLVVTSALLVSTDDSKEILFLGAREGNILALELQGSKDAAVNISGLGEAITALSWVPRRPNAKSIPFGWLFAAGRDGFLKVYQFAESLSNCTLVHCLALPFGPNLEGLDVNFALGRLLVYGFHSTKFVVHNIVSNRTVMAVDCGGAHRNWTFLRRESSPASEEEVVGGTFVWTKAGRLYVHSTSSSAYRVIQTGGHGREIKACAVSPIPIPLIGGQTTNLIATGAEDTNIRLFAYESGSDGGRNELRCVATLRKHITGVQHLQWSENGALLFSCGGFEEFFVWRIQSVPVLGVGVVGEAICPFGSSVPDLRVMSFAVTTCSCTCSVSGVDGLSAENDTYIITMVFSDSSVKVWRYISNPTTPGWQLLHSGIYLSACLTQVEYFADNRFLVTAATDGQIAVWDLKDLRGTNTPTPLTWLLRRRIHQSAIKALSIARLTSSSYLCVTGGDDNALGVTLVREQPATALKDEDRKESLGIDVVLIPRAHAAAVTACEIAISEETSEACGSHRGQCRQLRIVTASNDQRIKLWRLCIDTEKPGIEGIEITRESNCFTPVADAAAMDILRGRDPAKNPAVLVCGVGMEVWNMGAI</sequence>
<evidence type="ECO:0000256" key="1">
    <source>
        <dbReference type="ARBA" id="ARBA00004496"/>
    </source>
</evidence>
<dbReference type="GO" id="GO:0005737">
    <property type="term" value="C:cytoplasm"/>
    <property type="evidence" value="ECO:0007669"/>
    <property type="project" value="UniProtKB-SubCell"/>
</dbReference>
<keyword evidence="4" id="KW-0819">tRNA processing</keyword>
<dbReference type="SUPFAM" id="SSF50978">
    <property type="entry name" value="WD40 repeat-like"/>
    <property type="match status" value="2"/>
</dbReference>
<dbReference type="PROSITE" id="PS50082">
    <property type="entry name" value="WD_REPEATS_2"/>
    <property type="match status" value="2"/>
</dbReference>
<evidence type="ECO:0000313" key="9">
    <source>
        <dbReference type="EMBL" id="KAF2103014.1"/>
    </source>
</evidence>
<feature type="signal peptide" evidence="8">
    <location>
        <begin position="1"/>
        <end position="17"/>
    </location>
</feature>
<name>A0A9P4MEW7_9PEZI</name>
<dbReference type="PANTHER" id="PTHR14344">
    <property type="entry name" value="WD REPEAT PROTEIN"/>
    <property type="match status" value="1"/>
</dbReference>
<keyword evidence="3 7" id="KW-0853">WD repeat</keyword>
<keyword evidence="8" id="KW-0732">Signal</keyword>
<comment type="caution">
    <text evidence="9">The sequence shown here is derived from an EMBL/GenBank/DDBJ whole genome shotgun (WGS) entry which is preliminary data.</text>
</comment>
<dbReference type="InterPro" id="IPR036322">
    <property type="entry name" value="WD40_repeat_dom_sf"/>
</dbReference>
<evidence type="ECO:0000256" key="4">
    <source>
        <dbReference type="ARBA" id="ARBA00022694"/>
    </source>
</evidence>
<evidence type="ECO:0000256" key="2">
    <source>
        <dbReference type="ARBA" id="ARBA00022490"/>
    </source>
</evidence>
<evidence type="ECO:0000256" key="3">
    <source>
        <dbReference type="ARBA" id="ARBA00022574"/>
    </source>
</evidence>
<evidence type="ECO:0000256" key="8">
    <source>
        <dbReference type="SAM" id="SignalP"/>
    </source>
</evidence>
<dbReference type="GO" id="GO:0030488">
    <property type="term" value="P:tRNA methylation"/>
    <property type="evidence" value="ECO:0007669"/>
    <property type="project" value="TreeGrafter"/>
</dbReference>
<evidence type="ECO:0000256" key="5">
    <source>
        <dbReference type="ARBA" id="ARBA00022737"/>
    </source>
</evidence>
<dbReference type="AlphaFoldDB" id="A0A9P4MEW7"/>
<evidence type="ECO:0000256" key="6">
    <source>
        <dbReference type="ARBA" id="ARBA00038255"/>
    </source>
</evidence>
<dbReference type="InterPro" id="IPR001680">
    <property type="entry name" value="WD40_rpt"/>
</dbReference>
<dbReference type="InterPro" id="IPR015943">
    <property type="entry name" value="WD40/YVTN_repeat-like_dom_sf"/>
</dbReference>
<dbReference type="Proteomes" id="UP000799772">
    <property type="component" value="Unassembled WGS sequence"/>
</dbReference>
<evidence type="ECO:0000256" key="7">
    <source>
        <dbReference type="PROSITE-ProRule" id="PRU00221"/>
    </source>
</evidence>
<dbReference type="InterPro" id="IPR051973">
    <property type="entry name" value="tRNA_Anticodon_Mtase-Reg"/>
</dbReference>
<keyword evidence="2" id="KW-0963">Cytoplasm</keyword>
<keyword evidence="10" id="KW-1185">Reference proteome</keyword>
<gene>
    <name evidence="9" type="ORF">NA57DRAFT_33559</name>
</gene>
<dbReference type="Gene3D" id="2.130.10.10">
    <property type="entry name" value="YVTN repeat-like/Quinoprotein amine dehydrogenase"/>
    <property type="match status" value="3"/>
</dbReference>
<dbReference type="SMART" id="SM00320">
    <property type="entry name" value="WD40"/>
    <property type="match status" value="8"/>
</dbReference>
<dbReference type="PANTHER" id="PTHR14344:SF3">
    <property type="entry name" value="WD REPEAT-CONTAINING PROTEIN 6"/>
    <property type="match status" value="1"/>
</dbReference>
<evidence type="ECO:0008006" key="11">
    <source>
        <dbReference type="Google" id="ProtNLM"/>
    </source>
</evidence>
<comment type="subcellular location">
    <subcellularLocation>
        <location evidence="1">Cytoplasm</location>
    </subcellularLocation>
</comment>
<accession>A0A9P4MEW7</accession>
<dbReference type="OrthoDB" id="5594999at2759"/>
<dbReference type="PROSITE" id="PS00678">
    <property type="entry name" value="WD_REPEATS_1"/>
    <property type="match status" value="2"/>
</dbReference>
<feature type="non-terminal residue" evidence="9">
    <location>
        <position position="1"/>
    </location>
</feature>
<evidence type="ECO:0000313" key="10">
    <source>
        <dbReference type="Proteomes" id="UP000799772"/>
    </source>
</evidence>
<proteinExistence type="inferred from homology"/>
<feature type="chain" id="PRO_5040299299" description="WD40 repeat-like protein" evidence="8">
    <location>
        <begin position="18"/>
        <end position="1177"/>
    </location>
</feature>
<comment type="similarity">
    <text evidence="6">Belongs to the WD repeat WDR6 family.</text>
</comment>
<organism evidence="9 10">
    <name type="scientific">Rhizodiscina lignyota</name>
    <dbReference type="NCBI Taxonomy" id="1504668"/>
    <lineage>
        <taxon>Eukaryota</taxon>
        <taxon>Fungi</taxon>
        <taxon>Dikarya</taxon>
        <taxon>Ascomycota</taxon>
        <taxon>Pezizomycotina</taxon>
        <taxon>Dothideomycetes</taxon>
        <taxon>Pleosporomycetidae</taxon>
        <taxon>Aulographales</taxon>
        <taxon>Rhizodiscinaceae</taxon>
        <taxon>Rhizodiscina</taxon>
    </lineage>
</organism>
<feature type="repeat" description="WD" evidence="7">
    <location>
        <begin position="198"/>
        <end position="248"/>
    </location>
</feature>
<protein>
    <recommendedName>
        <fullName evidence="11">WD40 repeat-like protein</fullName>
    </recommendedName>
</protein>
<dbReference type="EMBL" id="ML978122">
    <property type="protein sequence ID" value="KAF2103014.1"/>
    <property type="molecule type" value="Genomic_DNA"/>
</dbReference>
<dbReference type="InterPro" id="IPR019775">
    <property type="entry name" value="WD40_repeat_CS"/>
</dbReference>
<reference evidence="9" key="1">
    <citation type="journal article" date="2020" name="Stud. Mycol.">
        <title>101 Dothideomycetes genomes: a test case for predicting lifestyles and emergence of pathogens.</title>
        <authorList>
            <person name="Haridas S."/>
            <person name="Albert R."/>
            <person name="Binder M."/>
            <person name="Bloem J."/>
            <person name="Labutti K."/>
            <person name="Salamov A."/>
            <person name="Andreopoulos B."/>
            <person name="Baker S."/>
            <person name="Barry K."/>
            <person name="Bills G."/>
            <person name="Bluhm B."/>
            <person name="Cannon C."/>
            <person name="Castanera R."/>
            <person name="Culley D."/>
            <person name="Daum C."/>
            <person name="Ezra D."/>
            <person name="Gonzalez J."/>
            <person name="Henrissat B."/>
            <person name="Kuo A."/>
            <person name="Liang C."/>
            <person name="Lipzen A."/>
            <person name="Lutzoni F."/>
            <person name="Magnuson J."/>
            <person name="Mondo S."/>
            <person name="Nolan M."/>
            <person name="Ohm R."/>
            <person name="Pangilinan J."/>
            <person name="Park H.-J."/>
            <person name="Ramirez L."/>
            <person name="Alfaro M."/>
            <person name="Sun H."/>
            <person name="Tritt A."/>
            <person name="Yoshinaga Y."/>
            <person name="Zwiers L.-H."/>
            <person name="Turgeon B."/>
            <person name="Goodwin S."/>
            <person name="Spatafora J."/>
            <person name="Crous P."/>
            <person name="Grigoriev I."/>
        </authorList>
    </citation>
    <scope>NUCLEOTIDE SEQUENCE</scope>
    <source>
        <strain evidence="9">CBS 133067</strain>
    </source>
</reference>
<keyword evidence="5" id="KW-0677">Repeat</keyword>